<accession>A0A2H1VA66</accession>
<organism evidence="1">
    <name type="scientific">Spodoptera frugiperda</name>
    <name type="common">Fall armyworm</name>
    <dbReference type="NCBI Taxonomy" id="7108"/>
    <lineage>
        <taxon>Eukaryota</taxon>
        <taxon>Metazoa</taxon>
        <taxon>Ecdysozoa</taxon>
        <taxon>Arthropoda</taxon>
        <taxon>Hexapoda</taxon>
        <taxon>Insecta</taxon>
        <taxon>Pterygota</taxon>
        <taxon>Neoptera</taxon>
        <taxon>Endopterygota</taxon>
        <taxon>Lepidoptera</taxon>
        <taxon>Glossata</taxon>
        <taxon>Ditrysia</taxon>
        <taxon>Noctuoidea</taxon>
        <taxon>Noctuidae</taxon>
        <taxon>Amphipyrinae</taxon>
        <taxon>Spodoptera</taxon>
    </lineage>
</organism>
<dbReference type="EMBL" id="ODYU01001460">
    <property type="protein sequence ID" value="SOQ37686.1"/>
    <property type="molecule type" value="Genomic_DNA"/>
</dbReference>
<dbReference type="AlphaFoldDB" id="A0A2H1VA66"/>
<name>A0A2H1VA66_SPOFR</name>
<reference evidence="1" key="1">
    <citation type="submission" date="2016-07" db="EMBL/GenBank/DDBJ databases">
        <authorList>
            <person name="Bretaudeau A."/>
        </authorList>
    </citation>
    <scope>NUCLEOTIDE SEQUENCE</scope>
    <source>
        <strain evidence="1">Rice</strain>
        <tissue evidence="1">Whole body</tissue>
    </source>
</reference>
<protein>
    <submittedName>
        <fullName evidence="1">SFRICE_010447</fullName>
    </submittedName>
</protein>
<proteinExistence type="predicted"/>
<evidence type="ECO:0000313" key="1">
    <source>
        <dbReference type="EMBL" id="SOQ37686.1"/>
    </source>
</evidence>
<gene>
    <name evidence="1" type="ORF">SFRICE_010447</name>
</gene>
<sequence>MKSSGEPFKLVGRRKNTRKMFFFLLGYKRQKCHRRVVRLIYEQTGHLKVSDRCHLWTLETPEAL</sequence>